<sequence>MQQVQSPLAHLPPQTGISLLQEAAGHHQQHHHHHHPHPHQHPHPSHHQHQHLATFKHWISGALGKLQAGHLSPPPLLKMNPLVSGRPPALSVAWVEGAATTTTAAAAATAAATSANNNSRQTQQPQQQQQQQQTPRPSSTPGPAMSPPVVLRPGALVEGGEESGPHTCPQCHDSFPLPVMLAMHSLNHVEERPFTCPYPSCHYNSVMRGNVKRHIRISHAHHAFHAS</sequence>
<keyword evidence="1" id="KW-0479">Metal-binding</keyword>
<dbReference type="SMART" id="SM00355">
    <property type="entry name" value="ZnF_C2H2"/>
    <property type="match status" value="2"/>
</dbReference>
<dbReference type="PROSITE" id="PS00028">
    <property type="entry name" value="ZINC_FINGER_C2H2_1"/>
    <property type="match status" value="1"/>
</dbReference>
<name>A0AAE1BTS8_PETCI</name>
<dbReference type="PROSITE" id="PS50157">
    <property type="entry name" value="ZINC_FINGER_C2H2_2"/>
    <property type="match status" value="1"/>
</dbReference>
<keyword evidence="1" id="KW-0863">Zinc-finger</keyword>
<evidence type="ECO:0000256" key="1">
    <source>
        <dbReference type="PROSITE-ProRule" id="PRU00042"/>
    </source>
</evidence>
<gene>
    <name evidence="4" type="ORF">Pcinc_038724</name>
</gene>
<keyword evidence="1" id="KW-0862">Zinc</keyword>
<feature type="domain" description="C2H2-type" evidence="3">
    <location>
        <begin position="166"/>
        <end position="193"/>
    </location>
</feature>
<protein>
    <recommendedName>
        <fullName evidence="3">C2H2-type domain-containing protein</fullName>
    </recommendedName>
</protein>
<dbReference type="InterPro" id="IPR013087">
    <property type="entry name" value="Znf_C2H2_type"/>
</dbReference>
<dbReference type="SUPFAM" id="SSF57667">
    <property type="entry name" value="beta-beta-alpha zinc fingers"/>
    <property type="match status" value="1"/>
</dbReference>
<dbReference type="AlphaFoldDB" id="A0AAE1BTS8"/>
<dbReference type="GO" id="GO:0008270">
    <property type="term" value="F:zinc ion binding"/>
    <property type="evidence" value="ECO:0007669"/>
    <property type="project" value="UniProtKB-KW"/>
</dbReference>
<proteinExistence type="predicted"/>
<evidence type="ECO:0000313" key="5">
    <source>
        <dbReference type="Proteomes" id="UP001286313"/>
    </source>
</evidence>
<reference evidence="4" key="1">
    <citation type="submission" date="2023-10" db="EMBL/GenBank/DDBJ databases">
        <title>Genome assemblies of two species of porcelain crab, Petrolisthes cinctipes and Petrolisthes manimaculis (Anomura: Porcellanidae).</title>
        <authorList>
            <person name="Angst P."/>
        </authorList>
    </citation>
    <scope>NUCLEOTIDE SEQUENCE</scope>
    <source>
        <strain evidence="4">PB745_01</strain>
        <tissue evidence="4">Gill</tissue>
    </source>
</reference>
<evidence type="ECO:0000259" key="3">
    <source>
        <dbReference type="PROSITE" id="PS50157"/>
    </source>
</evidence>
<comment type="caution">
    <text evidence="4">The sequence shown here is derived from an EMBL/GenBank/DDBJ whole genome shotgun (WGS) entry which is preliminary data.</text>
</comment>
<organism evidence="4 5">
    <name type="scientific">Petrolisthes cinctipes</name>
    <name type="common">Flat porcelain crab</name>
    <dbReference type="NCBI Taxonomy" id="88211"/>
    <lineage>
        <taxon>Eukaryota</taxon>
        <taxon>Metazoa</taxon>
        <taxon>Ecdysozoa</taxon>
        <taxon>Arthropoda</taxon>
        <taxon>Crustacea</taxon>
        <taxon>Multicrustacea</taxon>
        <taxon>Malacostraca</taxon>
        <taxon>Eumalacostraca</taxon>
        <taxon>Eucarida</taxon>
        <taxon>Decapoda</taxon>
        <taxon>Pleocyemata</taxon>
        <taxon>Anomura</taxon>
        <taxon>Galatheoidea</taxon>
        <taxon>Porcellanidae</taxon>
        <taxon>Petrolisthes</taxon>
    </lineage>
</organism>
<dbReference type="Gene3D" id="3.30.160.60">
    <property type="entry name" value="Classic Zinc Finger"/>
    <property type="match status" value="1"/>
</dbReference>
<dbReference type="Proteomes" id="UP001286313">
    <property type="component" value="Unassembled WGS sequence"/>
</dbReference>
<keyword evidence="5" id="KW-1185">Reference proteome</keyword>
<accession>A0AAE1BTS8</accession>
<feature type="compositionally biased region" description="Basic residues" evidence="2">
    <location>
        <begin position="27"/>
        <end position="50"/>
    </location>
</feature>
<dbReference type="InterPro" id="IPR036236">
    <property type="entry name" value="Znf_C2H2_sf"/>
</dbReference>
<evidence type="ECO:0000313" key="4">
    <source>
        <dbReference type="EMBL" id="KAK3854815.1"/>
    </source>
</evidence>
<feature type="region of interest" description="Disordered" evidence="2">
    <location>
        <begin position="109"/>
        <end position="169"/>
    </location>
</feature>
<feature type="compositionally biased region" description="Low complexity" evidence="2">
    <location>
        <begin position="109"/>
        <end position="137"/>
    </location>
</feature>
<evidence type="ECO:0000256" key="2">
    <source>
        <dbReference type="SAM" id="MobiDB-lite"/>
    </source>
</evidence>
<dbReference type="EMBL" id="JAWQEG010006436">
    <property type="protein sequence ID" value="KAK3854815.1"/>
    <property type="molecule type" value="Genomic_DNA"/>
</dbReference>
<feature type="region of interest" description="Disordered" evidence="2">
    <location>
        <begin position="23"/>
        <end position="52"/>
    </location>
</feature>